<dbReference type="InterPro" id="IPR001810">
    <property type="entry name" value="F-box_dom"/>
</dbReference>
<dbReference type="Pfam" id="PF23622">
    <property type="entry name" value="LRR_At1g61320_AtMIF1"/>
    <property type="match status" value="1"/>
</dbReference>
<gene>
    <name evidence="2" type="ORF">Cgig2_028321</name>
</gene>
<proteinExistence type="predicted"/>
<evidence type="ECO:0000259" key="1">
    <source>
        <dbReference type="PROSITE" id="PS50181"/>
    </source>
</evidence>
<dbReference type="PROSITE" id="PS50181">
    <property type="entry name" value="FBOX"/>
    <property type="match status" value="1"/>
</dbReference>
<comment type="caution">
    <text evidence="2">The sequence shown here is derived from an EMBL/GenBank/DDBJ whole genome shotgun (WGS) entry which is preliminary data.</text>
</comment>
<dbReference type="AlphaFoldDB" id="A0A9Q1KHK4"/>
<dbReference type="SUPFAM" id="SSF52047">
    <property type="entry name" value="RNI-like"/>
    <property type="match status" value="1"/>
</dbReference>
<dbReference type="Proteomes" id="UP001153076">
    <property type="component" value="Unassembled WGS sequence"/>
</dbReference>
<protein>
    <recommendedName>
        <fullName evidence="1">F-box domain-containing protein</fullName>
    </recommendedName>
</protein>
<dbReference type="InterPro" id="IPR036047">
    <property type="entry name" value="F-box-like_dom_sf"/>
</dbReference>
<dbReference type="InterPro" id="IPR055357">
    <property type="entry name" value="LRR_At1g61320_AtMIF1"/>
</dbReference>
<organism evidence="2 3">
    <name type="scientific">Carnegiea gigantea</name>
    <dbReference type="NCBI Taxonomy" id="171969"/>
    <lineage>
        <taxon>Eukaryota</taxon>
        <taxon>Viridiplantae</taxon>
        <taxon>Streptophyta</taxon>
        <taxon>Embryophyta</taxon>
        <taxon>Tracheophyta</taxon>
        <taxon>Spermatophyta</taxon>
        <taxon>Magnoliopsida</taxon>
        <taxon>eudicotyledons</taxon>
        <taxon>Gunneridae</taxon>
        <taxon>Pentapetalae</taxon>
        <taxon>Caryophyllales</taxon>
        <taxon>Cactineae</taxon>
        <taxon>Cactaceae</taxon>
        <taxon>Cactoideae</taxon>
        <taxon>Echinocereeae</taxon>
        <taxon>Carnegiea</taxon>
    </lineage>
</organism>
<feature type="domain" description="F-box" evidence="1">
    <location>
        <begin position="22"/>
        <end position="72"/>
    </location>
</feature>
<dbReference type="OrthoDB" id="851744at2759"/>
<dbReference type="Pfam" id="PF00646">
    <property type="entry name" value="F-box"/>
    <property type="match status" value="1"/>
</dbReference>
<dbReference type="InterPro" id="IPR053197">
    <property type="entry name" value="F-box_SCFL_complex_component"/>
</dbReference>
<accession>A0A9Q1KHK4</accession>
<dbReference type="PANTHER" id="PTHR34223">
    <property type="entry name" value="OS11G0201299 PROTEIN"/>
    <property type="match status" value="1"/>
</dbReference>
<keyword evidence="3" id="KW-1185">Reference proteome</keyword>
<name>A0A9Q1KHK4_9CARY</name>
<reference evidence="2" key="1">
    <citation type="submission" date="2022-04" db="EMBL/GenBank/DDBJ databases">
        <title>Carnegiea gigantea Genome sequencing and assembly v2.</title>
        <authorList>
            <person name="Copetti D."/>
            <person name="Sanderson M.J."/>
            <person name="Burquez A."/>
            <person name="Wojciechowski M.F."/>
        </authorList>
    </citation>
    <scope>NUCLEOTIDE SEQUENCE</scope>
    <source>
        <strain evidence="2">SGP5-SGP5p</strain>
        <tissue evidence="2">Aerial part</tissue>
    </source>
</reference>
<dbReference type="InterPro" id="IPR032675">
    <property type="entry name" value="LRR_dom_sf"/>
</dbReference>
<dbReference type="EMBL" id="JAKOGI010000096">
    <property type="protein sequence ID" value="KAJ8444506.1"/>
    <property type="molecule type" value="Genomic_DNA"/>
</dbReference>
<dbReference type="PANTHER" id="PTHR34223:SF83">
    <property type="entry name" value="F-BOX DOMAIN-CONTAINING PROTEIN"/>
    <property type="match status" value="1"/>
</dbReference>
<dbReference type="Gene3D" id="1.20.1280.50">
    <property type="match status" value="1"/>
</dbReference>
<evidence type="ECO:0000313" key="3">
    <source>
        <dbReference type="Proteomes" id="UP001153076"/>
    </source>
</evidence>
<evidence type="ECO:0000313" key="2">
    <source>
        <dbReference type="EMBL" id="KAJ8444506.1"/>
    </source>
</evidence>
<sequence>METRKSRRKRIWLEQAASIVTDDRISNLPVEVIHEIIALLPARAAARLSVLSKKWRYFYDTLRCINFNFEEFRDENEMESLEHLFSIFPNLSDVKMKHCYVFNGNQAVPGNVKKFTVVDGRFPHKLIEGFASSLEFLCWKNNEHFVGLSDCIPSGDLEFVRLTSLTLGGFFILSDEALECLMSHCPALENLNLRNCVHSRVLKIASGILKTLVIEANSHGEGSKTEAIEIVSPCLLSLEYDGPLVKFSHVVVSKKLICHLRIRKFARNDRDAWPLELRDIVERFKEANKLTLATGSIEFEDPTQLDELNLHLGPVHDCIRDHLVEVSFDELDANIHALRLVEHLLLNAEHLKRLVISMKTRIHAMDHYRDDSVMDIITNIPYVSRRCEILFITS</sequence>
<dbReference type="SUPFAM" id="SSF81383">
    <property type="entry name" value="F-box domain"/>
    <property type="match status" value="1"/>
</dbReference>
<dbReference type="Gene3D" id="3.80.10.10">
    <property type="entry name" value="Ribonuclease Inhibitor"/>
    <property type="match status" value="1"/>
</dbReference>